<gene>
    <name evidence="1" type="ORF">GDO86_000664</name>
</gene>
<name>A0A8T2KFC7_9PIPI</name>
<reference evidence="1" key="1">
    <citation type="thesis" date="2020" institute="ProQuest LLC" country="789 East Eisenhower Parkway, Ann Arbor, MI, USA">
        <title>Comparative Genomics and Chromosome Evolution.</title>
        <authorList>
            <person name="Mudd A.B."/>
        </authorList>
    </citation>
    <scope>NUCLEOTIDE SEQUENCE</scope>
    <source>
        <strain evidence="1">Female2</strain>
        <tissue evidence="1">Blood</tissue>
    </source>
</reference>
<protein>
    <submittedName>
        <fullName evidence="1">Uncharacterized protein</fullName>
    </submittedName>
</protein>
<sequence>MSHRCHRSLGLGGLSWPLVDFVEGRAPDGVCQLLYSRGHRERGTGLWLPFTAVRLLHRARLTNNQV</sequence>
<accession>A0A8T2KFC7</accession>
<dbReference type="EMBL" id="JAACNH010000001">
    <property type="protein sequence ID" value="KAG8454107.1"/>
    <property type="molecule type" value="Genomic_DNA"/>
</dbReference>
<proteinExistence type="predicted"/>
<dbReference type="Proteomes" id="UP000812440">
    <property type="component" value="Chromosome 1"/>
</dbReference>
<comment type="caution">
    <text evidence="1">The sequence shown here is derived from an EMBL/GenBank/DDBJ whole genome shotgun (WGS) entry which is preliminary data.</text>
</comment>
<evidence type="ECO:0000313" key="2">
    <source>
        <dbReference type="Proteomes" id="UP000812440"/>
    </source>
</evidence>
<keyword evidence="2" id="KW-1185">Reference proteome</keyword>
<dbReference type="AlphaFoldDB" id="A0A8T2KFC7"/>
<evidence type="ECO:0000313" key="1">
    <source>
        <dbReference type="EMBL" id="KAG8454107.1"/>
    </source>
</evidence>
<organism evidence="1 2">
    <name type="scientific">Hymenochirus boettgeri</name>
    <name type="common">Congo dwarf clawed frog</name>
    <dbReference type="NCBI Taxonomy" id="247094"/>
    <lineage>
        <taxon>Eukaryota</taxon>
        <taxon>Metazoa</taxon>
        <taxon>Chordata</taxon>
        <taxon>Craniata</taxon>
        <taxon>Vertebrata</taxon>
        <taxon>Euteleostomi</taxon>
        <taxon>Amphibia</taxon>
        <taxon>Batrachia</taxon>
        <taxon>Anura</taxon>
        <taxon>Pipoidea</taxon>
        <taxon>Pipidae</taxon>
        <taxon>Pipinae</taxon>
        <taxon>Hymenochirus</taxon>
    </lineage>
</organism>